<sequence length="450" mass="45508">MRSATLSLLSLLAGGALSCDNCAGPTTSVQSQTQIQFSLSVTINNIVQVIATDGSSGKCVAPTKGKPDVHGVYVKPVTDRSKNQICRHQLPTDKPGQKTGICKVPYVKSKTEETKGKGDGNKDGEEDGSKDDGNTEENDDNDDGTKKEGHGTSGGINGDDGDKTDTPASTGTVGTSTEGSPAESTSSAVPTGSVLTPTKTPPASNPEVSNTPGVTGGSVTGKTCVVVSQGSGAIWSTGSTVVVVVKGGGALIIIESSQVDLNIHIVVGFSIQTNVVTLSGYKFYYCSTETDDMEIHAYPGQAPTNCQATTITTVTQPPKLSAAVPALAPPAVVAAITGNSSTTTTITAESHQTTTFSYSSTTTTTTTTSTSWSSAGGVTLANGDGSVATGPDDVENPGETGLPSVDPTISGLAPPQPSGHARLPGSSSASTITPLAWTLLLLPMAILATF</sequence>
<evidence type="ECO:0000313" key="4">
    <source>
        <dbReference type="Proteomes" id="UP000193685"/>
    </source>
</evidence>
<feature type="compositionally biased region" description="Basic and acidic residues" evidence="1">
    <location>
        <begin position="109"/>
        <end position="123"/>
    </location>
</feature>
<dbReference type="GeneID" id="63787715"/>
<dbReference type="PROSITE" id="PS51257">
    <property type="entry name" value="PROKAR_LIPOPROTEIN"/>
    <property type="match status" value="1"/>
</dbReference>
<feature type="region of interest" description="Disordered" evidence="1">
    <location>
        <begin position="382"/>
        <end position="427"/>
    </location>
</feature>
<accession>A0A1Y2FJG6</accession>
<evidence type="ECO:0000256" key="2">
    <source>
        <dbReference type="SAM" id="SignalP"/>
    </source>
</evidence>
<reference evidence="3 4" key="1">
    <citation type="submission" date="2016-07" db="EMBL/GenBank/DDBJ databases">
        <title>Pervasive Adenine N6-methylation of Active Genes in Fungi.</title>
        <authorList>
            <consortium name="DOE Joint Genome Institute"/>
            <person name="Mondo S.J."/>
            <person name="Dannebaum R.O."/>
            <person name="Kuo R.C."/>
            <person name="Labutti K."/>
            <person name="Haridas S."/>
            <person name="Kuo A."/>
            <person name="Salamov A."/>
            <person name="Ahrendt S.R."/>
            <person name="Lipzen A."/>
            <person name="Sullivan W."/>
            <person name="Andreopoulos W.B."/>
            <person name="Clum A."/>
            <person name="Lindquist E."/>
            <person name="Daum C."/>
            <person name="Ramamoorthy G.K."/>
            <person name="Gryganskyi A."/>
            <person name="Culley D."/>
            <person name="Magnuson J.K."/>
            <person name="James T.Y."/>
            <person name="O'Malley M.A."/>
            <person name="Stajich J.E."/>
            <person name="Spatafora J.W."/>
            <person name="Visel A."/>
            <person name="Grigoriev I.V."/>
        </authorList>
    </citation>
    <scope>NUCLEOTIDE SEQUENCE [LARGE SCALE GENOMIC DNA]</scope>
    <source>
        <strain evidence="3 4">12-1054</strain>
    </source>
</reference>
<keyword evidence="4" id="KW-1185">Reference proteome</keyword>
<feature type="compositionally biased region" description="Low complexity" evidence="1">
    <location>
        <begin position="169"/>
        <end position="180"/>
    </location>
</feature>
<feature type="region of interest" description="Disordered" evidence="1">
    <location>
        <begin position="83"/>
        <end position="219"/>
    </location>
</feature>
<proteinExistence type="predicted"/>
<protein>
    <submittedName>
        <fullName evidence="3">Uncharacterized protein</fullName>
    </submittedName>
</protein>
<dbReference type="EMBL" id="MCFI01000007">
    <property type="protein sequence ID" value="ORY83737.1"/>
    <property type="molecule type" value="Genomic_DNA"/>
</dbReference>
<evidence type="ECO:0000256" key="1">
    <source>
        <dbReference type="SAM" id="MobiDB-lite"/>
    </source>
</evidence>
<gene>
    <name evidence="3" type="ORF">BCR37DRAFT_392197</name>
</gene>
<feature type="compositionally biased region" description="Acidic residues" evidence="1">
    <location>
        <begin position="124"/>
        <end position="142"/>
    </location>
</feature>
<dbReference type="Proteomes" id="UP000193685">
    <property type="component" value="Unassembled WGS sequence"/>
</dbReference>
<dbReference type="AlphaFoldDB" id="A0A1Y2FJG6"/>
<name>A0A1Y2FJG6_PROLT</name>
<feature type="signal peptide" evidence="2">
    <location>
        <begin position="1"/>
        <end position="18"/>
    </location>
</feature>
<keyword evidence="2" id="KW-0732">Signal</keyword>
<feature type="chain" id="PRO_5011006397" evidence="2">
    <location>
        <begin position="19"/>
        <end position="450"/>
    </location>
</feature>
<evidence type="ECO:0000313" key="3">
    <source>
        <dbReference type="EMBL" id="ORY83737.1"/>
    </source>
</evidence>
<dbReference type="RefSeq" id="XP_040726032.1">
    <property type="nucleotide sequence ID" value="XM_040871116.1"/>
</dbReference>
<comment type="caution">
    <text evidence="3">The sequence shown here is derived from an EMBL/GenBank/DDBJ whole genome shotgun (WGS) entry which is preliminary data.</text>
</comment>
<organism evidence="3 4">
    <name type="scientific">Protomyces lactucae-debilis</name>
    <dbReference type="NCBI Taxonomy" id="2754530"/>
    <lineage>
        <taxon>Eukaryota</taxon>
        <taxon>Fungi</taxon>
        <taxon>Dikarya</taxon>
        <taxon>Ascomycota</taxon>
        <taxon>Taphrinomycotina</taxon>
        <taxon>Taphrinomycetes</taxon>
        <taxon>Taphrinales</taxon>
        <taxon>Protomycetaceae</taxon>
        <taxon>Protomyces</taxon>
    </lineage>
</organism>
<feature type="compositionally biased region" description="Polar residues" evidence="1">
    <location>
        <begin position="182"/>
        <end position="198"/>
    </location>
</feature>